<dbReference type="EMBL" id="LAJE02000237">
    <property type="protein sequence ID" value="OEO30021.1"/>
    <property type="molecule type" value="Genomic_DNA"/>
</dbReference>
<dbReference type="InterPro" id="IPR029032">
    <property type="entry name" value="AhpD-like"/>
</dbReference>
<dbReference type="NCBIfam" id="TIGR00778">
    <property type="entry name" value="ahpD_dom"/>
    <property type="match status" value="1"/>
</dbReference>
<proteinExistence type="predicted"/>
<dbReference type="RefSeq" id="WP_069910763.1">
    <property type="nucleotide sequence ID" value="NZ_LAJE02000237.1"/>
</dbReference>
<feature type="domain" description="Carboxymuconolactone decarboxylase-like" evidence="1">
    <location>
        <begin position="13"/>
        <end position="95"/>
    </location>
</feature>
<keyword evidence="3" id="KW-1185">Reference proteome</keyword>
<comment type="caution">
    <text evidence="2">The sequence shown here is derived from an EMBL/GenBank/DDBJ whole genome shotgun (WGS) entry which is preliminary data.</text>
</comment>
<sequence length="155" mass="16664">MQSRMTNPAFAVPGAMSALQAISQAAQANPAVSHQLHALVHLRASQINGCSVCVDMHAADLKKLGDTDRRIIAVSAWRETSWFTAPERAALALTEAVTRLSDRSDPVPDAIWDEARGHFDEPALASLVLSIGMINIWNRLNAATRQIAGAWKAAA</sequence>
<dbReference type="AlphaFoldDB" id="A0A1E5XN76"/>
<name>A0A1E5XN76_9HYPH</name>
<dbReference type="Gene3D" id="1.20.1290.10">
    <property type="entry name" value="AhpD-like"/>
    <property type="match status" value="1"/>
</dbReference>
<protein>
    <submittedName>
        <fullName evidence="2">Alkylhydroperoxidase</fullName>
    </submittedName>
</protein>
<dbReference type="InterPro" id="IPR003779">
    <property type="entry name" value="CMD-like"/>
</dbReference>
<organism evidence="2 3">
    <name type="scientific">Devosia insulae DS-56</name>
    <dbReference type="NCBI Taxonomy" id="1116389"/>
    <lineage>
        <taxon>Bacteria</taxon>
        <taxon>Pseudomonadati</taxon>
        <taxon>Pseudomonadota</taxon>
        <taxon>Alphaproteobacteria</taxon>
        <taxon>Hyphomicrobiales</taxon>
        <taxon>Devosiaceae</taxon>
        <taxon>Devosia</taxon>
    </lineage>
</organism>
<dbReference type="SUPFAM" id="SSF69118">
    <property type="entry name" value="AhpD-like"/>
    <property type="match status" value="1"/>
</dbReference>
<evidence type="ECO:0000259" key="1">
    <source>
        <dbReference type="Pfam" id="PF02627"/>
    </source>
</evidence>
<accession>A0A1E5XN76</accession>
<dbReference type="PANTHER" id="PTHR34846:SF7">
    <property type="entry name" value="BLL7811 PROTEIN"/>
    <property type="match status" value="1"/>
</dbReference>
<evidence type="ECO:0000313" key="3">
    <source>
        <dbReference type="Proteomes" id="UP000095463"/>
    </source>
</evidence>
<dbReference type="Pfam" id="PF02627">
    <property type="entry name" value="CMD"/>
    <property type="match status" value="1"/>
</dbReference>
<evidence type="ECO:0000313" key="2">
    <source>
        <dbReference type="EMBL" id="OEO30021.1"/>
    </source>
</evidence>
<dbReference type="PANTHER" id="PTHR34846">
    <property type="entry name" value="4-CARBOXYMUCONOLACTONE DECARBOXYLASE FAMILY PROTEIN (AFU_ORTHOLOGUE AFUA_6G11590)"/>
    <property type="match status" value="1"/>
</dbReference>
<dbReference type="GO" id="GO:0051920">
    <property type="term" value="F:peroxiredoxin activity"/>
    <property type="evidence" value="ECO:0007669"/>
    <property type="project" value="InterPro"/>
</dbReference>
<dbReference type="InterPro" id="IPR004675">
    <property type="entry name" value="AhpD_core"/>
</dbReference>
<gene>
    <name evidence="2" type="ORF">VW23_023315</name>
</gene>
<reference evidence="2 3" key="1">
    <citation type="journal article" date="2015" name="Genome Announc.">
        <title>Genome Assemblies of Three Soil-Associated Devosia species: D. insulae, D. limi, and D. soli.</title>
        <authorList>
            <person name="Hassan Y.I."/>
            <person name="Lepp D."/>
            <person name="Zhou T."/>
        </authorList>
    </citation>
    <scope>NUCLEOTIDE SEQUENCE [LARGE SCALE GENOMIC DNA]</scope>
    <source>
        <strain evidence="2 3">DS-56</strain>
    </source>
</reference>
<dbReference type="OrthoDB" id="9801997at2"/>
<dbReference type="Proteomes" id="UP000095463">
    <property type="component" value="Unassembled WGS sequence"/>
</dbReference>